<sequence>MITEPIHEFCDTIARIAKNQLAASAFETKKEMCKAIYALSATLNHAIVIKESFIIEKVQKYASLMFPPVQFPQDDFKDIQVANLRQTLIRPVIVDARDYVFEICSIDVYLMESVLQAATKVDFDEWKAALSAWIPPDEDIPAIEHLKISTPAPPPPPPPVPTTTKQGLFTSRSRHISLSRTSDAAPTSPRQRISNEFPVVKSGILYTDIPFETIPLFSIPRTHISQIDNSLFSKKHCFSIRTPHHVNYYTVSPTRSRHDQETLHGWIHALKSFAKPEVFGGGGGGGGGSGSTERHYHHYPLHYPHHPPPNGSNSSGRSQLDVDSSYRIFRTFSVRVNDGKLNKDVEAYCEITLDDERRARTSARSRHTKGIEPGTPFWRDYFIFSDLPPFRKGITINVIQVKGSKQLPIGQVDIPVHHRKEWDEGWYPINAHRTRSNQHEGDLRLKLRYEEQIVLPMEAYAPLLDMILNHQENNVISRLAELVTDLEGFAKNVLHILEAKGMATVWLNSLIDEEIAQASPKSVNTLFRANTLLTKALDAYMRLVGTEYLDDTLGDIIRGICTSKSVCEVDPSRLERGGGGGGGGGGGLGGGHDDLKANWRTLYNHTRVCWRAVTESVPYFPKELQVVFSHLQMRLTEKFKDPIPSDDDDREDLAALARYTGVSGFVFLRLICPAILGPKLFCIMREHPEARAHRTLTLIAKSLQGLANLVMFGNKESWMVPMNEFITENIQSLKDFIDRICTAEPRSPSRVDSGASSLRSVQIYPPQSPGSATSAVFRNMTSHHPKSSTACGSSNANNSSGQRSSSSMYQHSNQSTASSSHPYYPHPSHQYGPAPPSMVLTSTTSTMTSSSSAAAAAAAASAPASASASATAVTPSSSSSSPSSSSPSLRASPLPYLTAFVPERADELPILPYLIDLGKELASFATTVAHLPSLSDAEMAMMAARTTTTTTTVLMANRTATPSLSSRASSLVNGRSGGVEGRTSGLTALIGDGGGSSSSSARPSYDQPLQPPPPIPPRPTSHNFHGGSGEDHSVKEGFSGDDEEEDDDDSDDDEDGEEDIIQQVYRLCLHLMDEAEDRVGRAAIGMEEGDDDQRSLPGHHVQHHPHGHSHAGSSRGKLSREEARYDDNGGGGGGGRLMGYMTATTMGLQPNVHPYPSHPQGGLIHALQPPGTPSYHQYQHQQQPYHQYLMYEHYGGDGDAAAHLADNYYYHYGMEGYGSEDEGPI</sequence>
<dbReference type="InterPro" id="IPR039360">
    <property type="entry name" value="Ras_GTPase"/>
</dbReference>
<keyword evidence="5" id="KW-1185">Reference proteome</keyword>
<dbReference type="PROSITE" id="PS50018">
    <property type="entry name" value="RAS_GTPASE_ACTIV_2"/>
    <property type="match status" value="1"/>
</dbReference>
<organism evidence="4 5">
    <name type="scientific">Actinomortierella ambigua</name>
    <dbReference type="NCBI Taxonomy" id="1343610"/>
    <lineage>
        <taxon>Eukaryota</taxon>
        <taxon>Fungi</taxon>
        <taxon>Fungi incertae sedis</taxon>
        <taxon>Mucoromycota</taxon>
        <taxon>Mortierellomycotina</taxon>
        <taxon>Mortierellomycetes</taxon>
        <taxon>Mortierellales</taxon>
        <taxon>Mortierellaceae</taxon>
        <taxon>Actinomortierella</taxon>
    </lineage>
</organism>
<dbReference type="InterPro" id="IPR008936">
    <property type="entry name" value="Rho_GTPase_activation_prot"/>
</dbReference>
<evidence type="ECO:0000259" key="3">
    <source>
        <dbReference type="PROSITE" id="PS50018"/>
    </source>
</evidence>
<evidence type="ECO:0000256" key="2">
    <source>
        <dbReference type="SAM" id="MobiDB-lite"/>
    </source>
</evidence>
<evidence type="ECO:0000313" key="5">
    <source>
        <dbReference type="Proteomes" id="UP000807716"/>
    </source>
</evidence>
<feature type="region of interest" description="Disordered" evidence="2">
    <location>
        <begin position="872"/>
        <end position="891"/>
    </location>
</feature>
<dbReference type="InterPro" id="IPR000008">
    <property type="entry name" value="C2_dom"/>
</dbReference>
<protein>
    <recommendedName>
        <fullName evidence="3">Ras-GAP domain-containing protein</fullName>
    </recommendedName>
</protein>
<feature type="compositionally biased region" description="Polar residues" evidence="2">
    <location>
        <begin position="962"/>
        <end position="973"/>
    </location>
</feature>
<dbReference type="SMART" id="SM00323">
    <property type="entry name" value="RasGAP"/>
    <property type="match status" value="1"/>
</dbReference>
<dbReference type="Pfam" id="PF00616">
    <property type="entry name" value="RasGAP"/>
    <property type="match status" value="2"/>
</dbReference>
<dbReference type="InterPro" id="IPR023152">
    <property type="entry name" value="RasGAP_CS"/>
</dbReference>
<feature type="compositionally biased region" description="Basic and acidic residues" evidence="2">
    <location>
        <begin position="1118"/>
        <end position="1127"/>
    </location>
</feature>
<dbReference type="PANTHER" id="PTHR10194:SF60">
    <property type="entry name" value="RAS GTPASE-ACTIVATING PROTEIN RASKOL"/>
    <property type="match status" value="1"/>
</dbReference>
<evidence type="ECO:0000313" key="4">
    <source>
        <dbReference type="EMBL" id="KAG0264334.1"/>
    </source>
</evidence>
<dbReference type="InterPro" id="IPR035892">
    <property type="entry name" value="C2_domain_sf"/>
</dbReference>
<feature type="region of interest" description="Disordered" evidence="2">
    <location>
        <begin position="960"/>
        <end position="1056"/>
    </location>
</feature>
<dbReference type="InterPro" id="IPR001936">
    <property type="entry name" value="RasGAP_dom"/>
</dbReference>
<dbReference type="PANTHER" id="PTHR10194">
    <property type="entry name" value="RAS GTPASE-ACTIVATING PROTEINS"/>
    <property type="match status" value="1"/>
</dbReference>
<feature type="domain" description="Ras-GAP" evidence="3">
    <location>
        <begin position="485"/>
        <end position="708"/>
    </location>
</feature>
<feature type="compositionally biased region" description="Basic residues" evidence="2">
    <location>
        <begin position="1100"/>
        <end position="1109"/>
    </location>
</feature>
<dbReference type="Gene3D" id="2.60.40.150">
    <property type="entry name" value="C2 domain"/>
    <property type="match status" value="1"/>
</dbReference>
<dbReference type="SUPFAM" id="SSF49562">
    <property type="entry name" value="C2 domain (Calcium/lipid-binding domain, CaLB)"/>
    <property type="match status" value="1"/>
</dbReference>
<dbReference type="OrthoDB" id="775356at2759"/>
<feature type="region of interest" description="Disordered" evidence="2">
    <location>
        <begin position="745"/>
        <end position="844"/>
    </location>
</feature>
<dbReference type="SUPFAM" id="SSF48350">
    <property type="entry name" value="GTPase activation domain, GAP"/>
    <property type="match status" value="1"/>
</dbReference>
<keyword evidence="1" id="KW-0343">GTPase activation</keyword>
<feature type="region of interest" description="Disordered" evidence="2">
    <location>
        <begin position="1088"/>
        <end position="1132"/>
    </location>
</feature>
<feature type="compositionally biased region" description="Pro residues" evidence="2">
    <location>
        <begin position="1009"/>
        <end position="1019"/>
    </location>
</feature>
<feature type="compositionally biased region" description="Polar residues" evidence="2">
    <location>
        <begin position="769"/>
        <end position="780"/>
    </location>
</feature>
<dbReference type="EMBL" id="JAAAJB010000141">
    <property type="protein sequence ID" value="KAG0264334.1"/>
    <property type="molecule type" value="Genomic_DNA"/>
</dbReference>
<feature type="compositionally biased region" description="Acidic residues" evidence="2">
    <location>
        <begin position="1039"/>
        <end position="1056"/>
    </location>
</feature>
<dbReference type="GO" id="GO:0005096">
    <property type="term" value="F:GTPase activator activity"/>
    <property type="evidence" value="ECO:0007669"/>
    <property type="project" value="UniProtKB-KW"/>
</dbReference>
<dbReference type="Gene3D" id="1.10.506.10">
    <property type="entry name" value="GTPase Activation - p120gap, domain 1"/>
    <property type="match status" value="2"/>
</dbReference>
<comment type="caution">
    <text evidence="4">The sequence shown here is derived from an EMBL/GenBank/DDBJ whole genome shotgun (WGS) entry which is preliminary data.</text>
</comment>
<dbReference type="Proteomes" id="UP000807716">
    <property type="component" value="Unassembled WGS sequence"/>
</dbReference>
<proteinExistence type="predicted"/>
<dbReference type="PROSITE" id="PS00509">
    <property type="entry name" value="RAS_GTPASE_ACTIV_1"/>
    <property type="match status" value="1"/>
</dbReference>
<evidence type="ECO:0000256" key="1">
    <source>
        <dbReference type="ARBA" id="ARBA00022468"/>
    </source>
</evidence>
<dbReference type="Pfam" id="PF00168">
    <property type="entry name" value="C2"/>
    <property type="match status" value="1"/>
</dbReference>
<dbReference type="AlphaFoldDB" id="A0A9P6QBT1"/>
<feature type="region of interest" description="Disordered" evidence="2">
    <location>
        <begin position="299"/>
        <end position="319"/>
    </location>
</feature>
<gene>
    <name evidence="4" type="ORF">DFQ27_001276</name>
</gene>
<accession>A0A9P6QBT1</accession>
<feature type="compositionally biased region" description="Low complexity" evidence="2">
    <location>
        <begin position="787"/>
        <end position="844"/>
    </location>
</feature>
<reference evidence="4" key="1">
    <citation type="journal article" date="2020" name="Fungal Divers.">
        <title>Resolving the Mortierellaceae phylogeny through synthesis of multi-gene phylogenetics and phylogenomics.</title>
        <authorList>
            <person name="Vandepol N."/>
            <person name="Liber J."/>
            <person name="Desiro A."/>
            <person name="Na H."/>
            <person name="Kennedy M."/>
            <person name="Barry K."/>
            <person name="Grigoriev I.V."/>
            <person name="Miller A.N."/>
            <person name="O'Donnell K."/>
            <person name="Stajich J.E."/>
            <person name="Bonito G."/>
        </authorList>
    </citation>
    <scope>NUCLEOTIDE SEQUENCE</scope>
    <source>
        <strain evidence="4">BC1065</strain>
    </source>
</reference>
<name>A0A9P6QBT1_9FUNG</name>